<keyword evidence="3" id="KW-1003">Cell membrane</keyword>
<feature type="transmembrane region" description="Helical" evidence="7">
    <location>
        <begin position="256"/>
        <end position="278"/>
    </location>
</feature>
<evidence type="ECO:0000256" key="2">
    <source>
        <dbReference type="ARBA" id="ARBA00022448"/>
    </source>
</evidence>
<evidence type="ECO:0000313" key="10">
    <source>
        <dbReference type="Proteomes" id="UP001580407"/>
    </source>
</evidence>
<keyword evidence="10" id="KW-1185">Reference proteome</keyword>
<feature type="transmembrane region" description="Helical" evidence="7">
    <location>
        <begin position="155"/>
        <end position="176"/>
    </location>
</feature>
<feature type="transmembrane region" description="Helical" evidence="7">
    <location>
        <begin position="86"/>
        <end position="110"/>
    </location>
</feature>
<evidence type="ECO:0000256" key="4">
    <source>
        <dbReference type="ARBA" id="ARBA00022692"/>
    </source>
</evidence>
<keyword evidence="2 7" id="KW-0813">Transport</keyword>
<organism evidence="9 10">
    <name type="scientific">Paenibacillus terreus</name>
    <dbReference type="NCBI Taxonomy" id="1387834"/>
    <lineage>
        <taxon>Bacteria</taxon>
        <taxon>Bacillati</taxon>
        <taxon>Bacillota</taxon>
        <taxon>Bacilli</taxon>
        <taxon>Bacillales</taxon>
        <taxon>Paenibacillaceae</taxon>
        <taxon>Paenibacillus</taxon>
    </lineage>
</organism>
<feature type="domain" description="ABC transmembrane type-1" evidence="8">
    <location>
        <begin position="87"/>
        <end position="278"/>
    </location>
</feature>
<evidence type="ECO:0000256" key="1">
    <source>
        <dbReference type="ARBA" id="ARBA00004651"/>
    </source>
</evidence>
<protein>
    <submittedName>
        <fullName evidence="9">Carbohydrate ABC transporter permease</fullName>
    </submittedName>
</protein>
<dbReference type="Pfam" id="PF00528">
    <property type="entry name" value="BPD_transp_1"/>
    <property type="match status" value="1"/>
</dbReference>
<accession>A0ABV5B5P0</accession>
<comment type="similarity">
    <text evidence="7">Belongs to the binding-protein-dependent transport system permease family.</text>
</comment>
<keyword evidence="5 7" id="KW-1133">Transmembrane helix</keyword>
<evidence type="ECO:0000256" key="7">
    <source>
        <dbReference type="RuleBase" id="RU363032"/>
    </source>
</evidence>
<proteinExistence type="inferred from homology"/>
<gene>
    <name evidence="9" type="ORF">ACE3NQ_03225</name>
</gene>
<name>A0ABV5B5P0_9BACL</name>
<keyword evidence="4 7" id="KW-0812">Transmembrane</keyword>
<dbReference type="CDD" id="cd06261">
    <property type="entry name" value="TM_PBP2"/>
    <property type="match status" value="1"/>
</dbReference>
<evidence type="ECO:0000313" key="9">
    <source>
        <dbReference type="EMBL" id="MFB5679931.1"/>
    </source>
</evidence>
<reference evidence="9 10" key="1">
    <citation type="submission" date="2024-09" db="EMBL/GenBank/DDBJ databases">
        <authorList>
            <person name="Ruan L."/>
        </authorList>
    </citation>
    <scope>NUCLEOTIDE SEQUENCE [LARGE SCALE GENOMIC DNA]</scope>
    <source>
        <strain evidence="9 10">D33</strain>
    </source>
</reference>
<sequence length="293" mass="33239">MPLLRLPAHSASGRSWRKQQKLSRALILIVLSIGSVIMVLPFVWLVLTSFDWSARLNIPFPPRFWPKTPSVRTYEAAMNNIDLFRYIWNTSVVAVGVILISLLSALLSGYALSKIRFRGAQLILVLALSTMMIPFEMTMIPQYMIFARLNLLDSYWVFFLPALNYAFGTFMAKQFVDQLPGSLREAGKMDGAHELSIFFRIYVPLCGPVIATMIILQFLAVWNDLMWPMLALNSTDKYLIQLGLAMFSYNNGENQMPSIIMAATTVSLLPVFVLYMFLQRYIVEGIALTGIKQ</sequence>
<feature type="transmembrane region" description="Helical" evidence="7">
    <location>
        <begin position="197"/>
        <end position="222"/>
    </location>
</feature>
<dbReference type="EMBL" id="JBHILM010000002">
    <property type="protein sequence ID" value="MFB5679931.1"/>
    <property type="molecule type" value="Genomic_DNA"/>
</dbReference>
<evidence type="ECO:0000256" key="5">
    <source>
        <dbReference type="ARBA" id="ARBA00022989"/>
    </source>
</evidence>
<evidence type="ECO:0000259" key="8">
    <source>
        <dbReference type="PROSITE" id="PS50928"/>
    </source>
</evidence>
<dbReference type="Gene3D" id="1.10.3720.10">
    <property type="entry name" value="MetI-like"/>
    <property type="match status" value="1"/>
</dbReference>
<comment type="caution">
    <text evidence="9">The sequence shown here is derived from an EMBL/GenBank/DDBJ whole genome shotgun (WGS) entry which is preliminary data.</text>
</comment>
<evidence type="ECO:0000256" key="3">
    <source>
        <dbReference type="ARBA" id="ARBA00022475"/>
    </source>
</evidence>
<feature type="transmembrane region" description="Helical" evidence="7">
    <location>
        <begin position="122"/>
        <end position="143"/>
    </location>
</feature>
<dbReference type="Proteomes" id="UP001580407">
    <property type="component" value="Unassembled WGS sequence"/>
</dbReference>
<feature type="transmembrane region" description="Helical" evidence="7">
    <location>
        <begin position="25"/>
        <end position="47"/>
    </location>
</feature>
<dbReference type="InterPro" id="IPR035906">
    <property type="entry name" value="MetI-like_sf"/>
</dbReference>
<dbReference type="PANTHER" id="PTHR43744:SF12">
    <property type="entry name" value="ABC TRANSPORTER PERMEASE PROTEIN MG189-RELATED"/>
    <property type="match status" value="1"/>
</dbReference>
<dbReference type="PROSITE" id="PS50928">
    <property type="entry name" value="ABC_TM1"/>
    <property type="match status" value="1"/>
</dbReference>
<evidence type="ECO:0000256" key="6">
    <source>
        <dbReference type="ARBA" id="ARBA00023136"/>
    </source>
</evidence>
<dbReference type="InterPro" id="IPR000515">
    <property type="entry name" value="MetI-like"/>
</dbReference>
<dbReference type="SUPFAM" id="SSF161098">
    <property type="entry name" value="MetI-like"/>
    <property type="match status" value="1"/>
</dbReference>
<dbReference type="RefSeq" id="WP_375523749.1">
    <property type="nucleotide sequence ID" value="NZ_JBHILM010000002.1"/>
</dbReference>
<comment type="subcellular location">
    <subcellularLocation>
        <location evidence="1 7">Cell membrane</location>
        <topology evidence="1 7">Multi-pass membrane protein</topology>
    </subcellularLocation>
</comment>
<dbReference type="PANTHER" id="PTHR43744">
    <property type="entry name" value="ABC TRANSPORTER PERMEASE PROTEIN MG189-RELATED-RELATED"/>
    <property type="match status" value="1"/>
</dbReference>
<keyword evidence="6 7" id="KW-0472">Membrane</keyword>